<evidence type="ECO:0000313" key="1">
    <source>
        <dbReference type="EMBL" id="CAA9399312.1"/>
    </source>
</evidence>
<reference evidence="1" key="1">
    <citation type="submission" date="2020-02" db="EMBL/GenBank/DDBJ databases">
        <authorList>
            <person name="Meier V. D."/>
        </authorList>
    </citation>
    <scope>NUCLEOTIDE SEQUENCE</scope>
    <source>
        <strain evidence="1">AVDCRST_MAG75</strain>
    </source>
</reference>
<organism evidence="1">
    <name type="scientific">uncultured Propionibacteriaceae bacterium</name>
    <dbReference type="NCBI Taxonomy" id="257457"/>
    <lineage>
        <taxon>Bacteria</taxon>
        <taxon>Bacillati</taxon>
        <taxon>Actinomycetota</taxon>
        <taxon>Actinomycetes</taxon>
        <taxon>Propionibacteriales</taxon>
        <taxon>Propionibacteriaceae</taxon>
        <taxon>environmental samples</taxon>
    </lineage>
</organism>
<accession>A0A6J4NYS4</accession>
<dbReference type="EMBL" id="CADCUO010000130">
    <property type="protein sequence ID" value="CAA9399312.1"/>
    <property type="molecule type" value="Genomic_DNA"/>
</dbReference>
<name>A0A6J4NYS4_9ACTN</name>
<protein>
    <submittedName>
        <fullName evidence="1">Uncharacterized protein</fullName>
    </submittedName>
</protein>
<sequence>MGHDEVNALSRVKSAWEVIFEARAAKLQLPTAPTSHTDATAEDLLDIITDAAVAFEEFLETGSIEAGRVASSMLMLLVARDFILPLPDQLVPDADLTDALAVVREERQLG</sequence>
<dbReference type="AlphaFoldDB" id="A0A6J4NYS4"/>
<gene>
    <name evidence="1" type="ORF">AVDCRST_MAG75-2018</name>
</gene>
<proteinExistence type="predicted"/>